<gene>
    <name evidence="1" type="ORF">COX22_02915</name>
</gene>
<dbReference type="EMBL" id="PCSD01000069">
    <property type="protein sequence ID" value="PIP33717.1"/>
    <property type="molecule type" value="Genomic_DNA"/>
</dbReference>
<organism evidence="1 2">
    <name type="scientific">Candidatus Falkowbacteria bacterium CG23_combo_of_CG06-09_8_20_14_all_49_15</name>
    <dbReference type="NCBI Taxonomy" id="1974572"/>
    <lineage>
        <taxon>Bacteria</taxon>
        <taxon>Candidatus Falkowiibacteriota</taxon>
    </lineage>
</organism>
<dbReference type="AlphaFoldDB" id="A0A2G9ZKL9"/>
<proteinExistence type="predicted"/>
<name>A0A2G9ZKL9_9BACT</name>
<evidence type="ECO:0000313" key="2">
    <source>
        <dbReference type="Proteomes" id="UP000230729"/>
    </source>
</evidence>
<reference evidence="1 2" key="1">
    <citation type="submission" date="2017-09" db="EMBL/GenBank/DDBJ databases">
        <title>Depth-based differentiation of microbial function through sediment-hosted aquifers and enrichment of novel symbionts in the deep terrestrial subsurface.</title>
        <authorList>
            <person name="Probst A.J."/>
            <person name="Ladd B."/>
            <person name="Jarett J.K."/>
            <person name="Geller-Mcgrath D.E."/>
            <person name="Sieber C.M."/>
            <person name="Emerson J.B."/>
            <person name="Anantharaman K."/>
            <person name="Thomas B.C."/>
            <person name="Malmstrom R."/>
            <person name="Stieglmeier M."/>
            <person name="Klingl A."/>
            <person name="Woyke T."/>
            <person name="Ryan C.M."/>
            <person name="Banfield J.F."/>
        </authorList>
    </citation>
    <scope>NUCLEOTIDE SEQUENCE [LARGE SCALE GENOMIC DNA]</scope>
    <source>
        <strain evidence="1">CG23_combo_of_CG06-09_8_20_14_all_49_15</strain>
    </source>
</reference>
<evidence type="ECO:0000313" key="1">
    <source>
        <dbReference type="EMBL" id="PIP33717.1"/>
    </source>
</evidence>
<dbReference type="Proteomes" id="UP000230729">
    <property type="component" value="Unassembled WGS sequence"/>
</dbReference>
<comment type="caution">
    <text evidence="1">The sequence shown here is derived from an EMBL/GenBank/DDBJ whole genome shotgun (WGS) entry which is preliminary data.</text>
</comment>
<accession>A0A2G9ZKL9</accession>
<protein>
    <submittedName>
        <fullName evidence="1">Uncharacterized protein</fullName>
    </submittedName>
</protein>
<sequence length="110" mass="12907">MIPEKWESIVGHIKDNFSVLEHEKFSSADDGGTEIEHIIFDGPLGRMKLEFIIRPVVLDKKTVFSRRVGSETKVEYVYSPDEKSYRLVPYKWDEDADDWREIDLKNFNLA</sequence>